<keyword evidence="8" id="KW-0446">Lipid-binding</keyword>
<dbReference type="SMART" id="SM00499">
    <property type="entry name" value="AAI"/>
    <property type="match status" value="1"/>
</dbReference>
<keyword evidence="6" id="KW-0336">GPI-anchor</keyword>
<evidence type="ECO:0000256" key="6">
    <source>
        <dbReference type="ARBA" id="ARBA00022622"/>
    </source>
</evidence>
<dbReference type="InterPro" id="IPR000528">
    <property type="entry name" value="Plant_nsLTP"/>
</dbReference>
<evidence type="ECO:0000256" key="12">
    <source>
        <dbReference type="SAM" id="MobiDB-lite"/>
    </source>
</evidence>
<feature type="compositionally biased region" description="Low complexity" evidence="12">
    <location>
        <begin position="155"/>
        <end position="165"/>
    </location>
</feature>
<evidence type="ECO:0000256" key="10">
    <source>
        <dbReference type="ARBA" id="ARBA00023180"/>
    </source>
</evidence>
<keyword evidence="10" id="KW-0325">Glycoprotein</keyword>
<evidence type="ECO:0000256" key="7">
    <source>
        <dbReference type="ARBA" id="ARBA00022729"/>
    </source>
</evidence>
<reference evidence="15" key="1">
    <citation type="submission" date="2020-03" db="EMBL/GenBank/DDBJ databases">
        <title>A high-quality chromosome-level genome assembly of a woody plant with both climbing and erect habits, Rhamnella rubrinervis.</title>
        <authorList>
            <person name="Lu Z."/>
            <person name="Yang Y."/>
            <person name="Zhu X."/>
            <person name="Sun Y."/>
        </authorList>
    </citation>
    <scope>NUCLEOTIDE SEQUENCE</scope>
    <source>
        <strain evidence="15">BYM</strain>
        <tissue evidence="15">Leaf</tissue>
    </source>
</reference>
<evidence type="ECO:0000256" key="5">
    <source>
        <dbReference type="ARBA" id="ARBA00022475"/>
    </source>
</evidence>
<evidence type="ECO:0000313" key="15">
    <source>
        <dbReference type="EMBL" id="KAF3436271.1"/>
    </source>
</evidence>
<evidence type="ECO:0000256" key="8">
    <source>
        <dbReference type="ARBA" id="ARBA00023121"/>
    </source>
</evidence>
<proteinExistence type="inferred from homology"/>
<evidence type="ECO:0000256" key="13">
    <source>
        <dbReference type="SAM" id="SignalP"/>
    </source>
</evidence>
<evidence type="ECO:0000259" key="14">
    <source>
        <dbReference type="SMART" id="SM00499"/>
    </source>
</evidence>
<keyword evidence="11" id="KW-0449">Lipoprotein</keyword>
<dbReference type="FunFam" id="1.10.110.10:FF:000001">
    <property type="entry name" value="Bifunctional inhibitor/lipid-transfer protein/seed storage 2S albumin superfamily protein"/>
    <property type="match status" value="1"/>
</dbReference>
<protein>
    <recommendedName>
        <fullName evidence="14">Bifunctional inhibitor/plant lipid transfer protein/seed storage helical domain-containing protein</fullName>
    </recommendedName>
</protein>
<dbReference type="SUPFAM" id="SSF47699">
    <property type="entry name" value="Bifunctional inhibitor/lipid-transfer protein/seed storage 2S albumin"/>
    <property type="match status" value="1"/>
</dbReference>
<keyword evidence="5" id="KW-1003">Cell membrane</keyword>
<dbReference type="Gene3D" id="1.10.110.10">
    <property type="entry name" value="Plant lipid-transfer and hydrophobic proteins"/>
    <property type="match status" value="1"/>
</dbReference>
<evidence type="ECO:0000256" key="2">
    <source>
        <dbReference type="ARBA" id="ARBA00004609"/>
    </source>
</evidence>
<dbReference type="Proteomes" id="UP000796880">
    <property type="component" value="Unassembled WGS sequence"/>
</dbReference>
<keyword evidence="9" id="KW-1015">Disulfide bond</keyword>
<dbReference type="CDD" id="cd00010">
    <property type="entry name" value="AAI_LTSS"/>
    <property type="match status" value="1"/>
</dbReference>
<organism evidence="15 16">
    <name type="scientific">Rhamnella rubrinervis</name>
    <dbReference type="NCBI Taxonomy" id="2594499"/>
    <lineage>
        <taxon>Eukaryota</taxon>
        <taxon>Viridiplantae</taxon>
        <taxon>Streptophyta</taxon>
        <taxon>Embryophyta</taxon>
        <taxon>Tracheophyta</taxon>
        <taxon>Spermatophyta</taxon>
        <taxon>Magnoliopsida</taxon>
        <taxon>eudicotyledons</taxon>
        <taxon>Gunneridae</taxon>
        <taxon>Pentapetalae</taxon>
        <taxon>rosids</taxon>
        <taxon>fabids</taxon>
        <taxon>Rosales</taxon>
        <taxon>Rhamnaceae</taxon>
        <taxon>rhamnoid group</taxon>
        <taxon>Rhamneae</taxon>
        <taxon>Rhamnella</taxon>
    </lineage>
</organism>
<feature type="signal peptide" evidence="13">
    <location>
        <begin position="1"/>
        <end position="23"/>
    </location>
</feature>
<dbReference type="GO" id="GO:0098552">
    <property type="term" value="C:side of membrane"/>
    <property type="evidence" value="ECO:0007669"/>
    <property type="project" value="UniProtKB-KW"/>
</dbReference>
<evidence type="ECO:0000256" key="4">
    <source>
        <dbReference type="ARBA" id="ARBA00022448"/>
    </source>
</evidence>
<accession>A0A8K0GSW9</accession>
<gene>
    <name evidence="15" type="ORF">FNV43_RR23363</name>
</gene>
<dbReference type="Pfam" id="PF14368">
    <property type="entry name" value="LTP_2"/>
    <property type="match status" value="1"/>
</dbReference>
<dbReference type="OrthoDB" id="911994at2759"/>
<dbReference type="GO" id="GO:0005886">
    <property type="term" value="C:plasma membrane"/>
    <property type="evidence" value="ECO:0007669"/>
    <property type="project" value="UniProtKB-SubCell"/>
</dbReference>
<dbReference type="PANTHER" id="PTHR33044">
    <property type="entry name" value="BIFUNCTIONAL INHIBITOR/LIPID-TRANSFER PROTEIN/SEED STORAGE 2S ALBUMIN SUPERFAMILY PROTEIN-RELATED"/>
    <property type="match status" value="1"/>
</dbReference>
<feature type="compositionally biased region" description="Low complexity" evidence="12">
    <location>
        <begin position="110"/>
        <end position="140"/>
    </location>
</feature>
<dbReference type="EMBL" id="VOIH02000010">
    <property type="protein sequence ID" value="KAF3436271.1"/>
    <property type="molecule type" value="Genomic_DNA"/>
</dbReference>
<name>A0A8K0GSW9_9ROSA</name>
<comment type="caution">
    <text evidence="15">The sequence shown here is derived from an EMBL/GenBank/DDBJ whole genome shotgun (WGS) entry which is preliminary data.</text>
</comment>
<keyword evidence="4" id="KW-0813">Transport</keyword>
<dbReference type="GO" id="GO:0008289">
    <property type="term" value="F:lipid binding"/>
    <property type="evidence" value="ECO:0007669"/>
    <property type="project" value="UniProtKB-KW"/>
</dbReference>
<dbReference type="InterPro" id="IPR016140">
    <property type="entry name" value="Bifunc_inhib/LTP/seed_store"/>
</dbReference>
<dbReference type="GO" id="GO:0006869">
    <property type="term" value="P:lipid transport"/>
    <property type="evidence" value="ECO:0007669"/>
    <property type="project" value="InterPro"/>
</dbReference>
<evidence type="ECO:0000256" key="3">
    <source>
        <dbReference type="ARBA" id="ARBA00009748"/>
    </source>
</evidence>
<dbReference type="AlphaFoldDB" id="A0A8K0GSW9"/>
<comment type="similarity">
    <text evidence="3">Belongs to the plant LTP family.</text>
</comment>
<keyword evidence="16" id="KW-1185">Reference proteome</keyword>
<comment type="function">
    <text evidence="1">Plant non-specific lipid-transfer proteins transfer phospholipids as well as galactolipids across membranes. May play a role in wax or cutin deposition in the cell walls of expanding epidermal cells and certain secretory tissues.</text>
</comment>
<dbReference type="PRINTS" id="PR00382">
    <property type="entry name" value="LIPIDTRNSFER"/>
</dbReference>
<dbReference type="InterPro" id="IPR043325">
    <property type="entry name" value="LTSS"/>
</dbReference>
<feature type="region of interest" description="Disordered" evidence="12">
    <location>
        <begin position="105"/>
        <end position="165"/>
    </location>
</feature>
<evidence type="ECO:0000256" key="11">
    <source>
        <dbReference type="ARBA" id="ARBA00023288"/>
    </source>
</evidence>
<dbReference type="InterPro" id="IPR036312">
    <property type="entry name" value="Bifun_inhib/LTP/seed_sf"/>
</dbReference>
<keyword evidence="7 13" id="KW-0732">Signal</keyword>
<evidence type="ECO:0000313" key="16">
    <source>
        <dbReference type="Proteomes" id="UP000796880"/>
    </source>
</evidence>
<keyword evidence="6" id="KW-0472">Membrane</keyword>
<evidence type="ECO:0000256" key="9">
    <source>
        <dbReference type="ARBA" id="ARBA00023157"/>
    </source>
</evidence>
<feature type="chain" id="PRO_5035475933" description="Bifunctional inhibitor/plant lipid transfer protein/seed storage helical domain-containing protein" evidence="13">
    <location>
        <begin position="24"/>
        <end position="191"/>
    </location>
</feature>
<sequence>MGIKGIELLGVVVVVVLVGEAAAQSSCTTAITNLSPCLNYITGSSSTPSSSCCSQLSNVVQSSPQCLCSLLNGGAASLGIPVNQTLALSLPGACKVRTPPITQCQAANGPAASEAPTASPSPPASSSAESPEAAITPSASDIPLGGGGGSKTVPTSTDGSSSDGSIMKAPSPLHFVLLFVFILSSASTFSN</sequence>
<evidence type="ECO:0000256" key="1">
    <source>
        <dbReference type="ARBA" id="ARBA00003211"/>
    </source>
</evidence>
<comment type="subcellular location">
    <subcellularLocation>
        <location evidence="2">Cell membrane</location>
        <topology evidence="2">Lipid-anchor</topology>
        <topology evidence="2">GPI-anchor</topology>
    </subcellularLocation>
</comment>
<feature type="domain" description="Bifunctional inhibitor/plant lipid transfer protein/seed storage helical" evidence="14">
    <location>
        <begin position="27"/>
        <end position="104"/>
    </location>
</feature>